<gene>
    <name evidence="2" type="ORF">BFC17_20180</name>
</gene>
<keyword evidence="1" id="KW-1133">Transmembrane helix</keyword>
<keyword evidence="3" id="KW-1185">Reference proteome</keyword>
<dbReference type="RefSeq" id="WP_070176813.1">
    <property type="nucleotide sequence ID" value="NZ_BMJR01000003.1"/>
</dbReference>
<dbReference type="OrthoDB" id="6399969at2"/>
<accession>A0A1E8FDP7</accession>
<dbReference type="STRING" id="1856405.BFC17_20180"/>
<dbReference type="EMBL" id="MJIC01000014">
    <property type="protein sequence ID" value="OFI33886.1"/>
    <property type="molecule type" value="Genomic_DNA"/>
</dbReference>
<proteinExistence type="predicted"/>
<organism evidence="2 3">
    <name type="scientific">Alteromonas lipolytica</name>
    <dbReference type="NCBI Taxonomy" id="1856405"/>
    <lineage>
        <taxon>Bacteria</taxon>
        <taxon>Pseudomonadati</taxon>
        <taxon>Pseudomonadota</taxon>
        <taxon>Gammaproteobacteria</taxon>
        <taxon>Alteromonadales</taxon>
        <taxon>Alteromonadaceae</taxon>
        <taxon>Alteromonas/Salinimonas group</taxon>
        <taxon>Alteromonas</taxon>
    </lineage>
</organism>
<dbReference type="AlphaFoldDB" id="A0A1E8FDP7"/>
<reference evidence="2 3" key="1">
    <citation type="submission" date="2016-09" db="EMBL/GenBank/DDBJ databases">
        <title>Alteromonas lipolytica, a new species isolated from sea water.</title>
        <authorList>
            <person name="Wu Y.-H."/>
            <person name="Cheng H."/>
            <person name="Xu X.-W."/>
        </authorList>
    </citation>
    <scope>NUCLEOTIDE SEQUENCE [LARGE SCALE GENOMIC DNA]</scope>
    <source>
        <strain evidence="2 3">JW12</strain>
    </source>
</reference>
<keyword evidence="1" id="KW-0472">Membrane</keyword>
<feature type="transmembrane region" description="Helical" evidence="1">
    <location>
        <begin position="70"/>
        <end position="88"/>
    </location>
</feature>
<evidence type="ECO:0000313" key="3">
    <source>
        <dbReference type="Proteomes" id="UP000176037"/>
    </source>
</evidence>
<keyword evidence="1" id="KW-0812">Transmembrane</keyword>
<sequence length="209" mass="22663">MDKQYIQTHHIIQRYQHGKLTPAEAIEFEEYLLTHPALAEEFELSAIFKKTLSPALHKPDTPLSSRLRQLIWPAVGVFIGSAATWLMVGYKVPAHTASAISPDIIYIGEMRGASTTTAPPVAAVLEQNSQQQVLVLDVSMASGQLFDVTLQAENGKTLNHWPGLQKNAQGELVITTSLQHAGISAAIISVTQSNKDNLVLSATIITGTN</sequence>
<dbReference type="Proteomes" id="UP000176037">
    <property type="component" value="Unassembled WGS sequence"/>
</dbReference>
<evidence type="ECO:0000256" key="1">
    <source>
        <dbReference type="SAM" id="Phobius"/>
    </source>
</evidence>
<name>A0A1E8FDP7_9ALTE</name>
<protein>
    <submittedName>
        <fullName evidence="2">Uncharacterized protein</fullName>
    </submittedName>
</protein>
<comment type="caution">
    <text evidence="2">The sequence shown here is derived from an EMBL/GenBank/DDBJ whole genome shotgun (WGS) entry which is preliminary data.</text>
</comment>
<evidence type="ECO:0000313" key="2">
    <source>
        <dbReference type="EMBL" id="OFI33886.1"/>
    </source>
</evidence>